<dbReference type="Pfam" id="PF02519">
    <property type="entry name" value="Auxin_inducible"/>
    <property type="match status" value="1"/>
</dbReference>
<evidence type="ECO:0008006" key="4">
    <source>
        <dbReference type="Google" id="ProtNLM"/>
    </source>
</evidence>
<dbReference type="AlphaFoldDB" id="A0AAP0PC95"/>
<reference evidence="2 3" key="1">
    <citation type="submission" date="2024-01" db="EMBL/GenBank/DDBJ databases">
        <title>Genome assemblies of Stephania.</title>
        <authorList>
            <person name="Yang L."/>
        </authorList>
    </citation>
    <scope>NUCLEOTIDE SEQUENCE [LARGE SCALE GENOMIC DNA]</scope>
    <source>
        <strain evidence="2">YNDBR</strain>
        <tissue evidence="2">Leaf</tissue>
    </source>
</reference>
<accession>A0AAP0PC95</accession>
<evidence type="ECO:0000313" key="3">
    <source>
        <dbReference type="Proteomes" id="UP001420932"/>
    </source>
</evidence>
<keyword evidence="3" id="KW-1185">Reference proteome</keyword>
<dbReference type="GO" id="GO:0009733">
    <property type="term" value="P:response to auxin"/>
    <property type="evidence" value="ECO:0007669"/>
    <property type="project" value="InterPro"/>
</dbReference>
<evidence type="ECO:0000256" key="1">
    <source>
        <dbReference type="ARBA" id="ARBA00006974"/>
    </source>
</evidence>
<proteinExistence type="inferred from homology"/>
<name>A0AAP0PC95_9MAGN</name>
<dbReference type="PANTHER" id="PTHR31374">
    <property type="entry name" value="AUXIN-INDUCED PROTEIN-LIKE-RELATED"/>
    <property type="match status" value="1"/>
</dbReference>
<organism evidence="2 3">
    <name type="scientific">Stephania yunnanensis</name>
    <dbReference type="NCBI Taxonomy" id="152371"/>
    <lineage>
        <taxon>Eukaryota</taxon>
        <taxon>Viridiplantae</taxon>
        <taxon>Streptophyta</taxon>
        <taxon>Embryophyta</taxon>
        <taxon>Tracheophyta</taxon>
        <taxon>Spermatophyta</taxon>
        <taxon>Magnoliopsida</taxon>
        <taxon>Ranunculales</taxon>
        <taxon>Menispermaceae</taxon>
        <taxon>Menispermoideae</taxon>
        <taxon>Cissampelideae</taxon>
        <taxon>Stephania</taxon>
    </lineage>
</organism>
<gene>
    <name evidence="2" type="ORF">Syun_014791</name>
</gene>
<protein>
    <recommendedName>
        <fullName evidence="4">Small auxin up regulated protein</fullName>
    </recommendedName>
</protein>
<comment type="caution">
    <text evidence="2">The sequence shown here is derived from an EMBL/GenBank/DDBJ whole genome shotgun (WGS) entry which is preliminary data.</text>
</comment>
<dbReference type="InterPro" id="IPR003676">
    <property type="entry name" value="SAUR_fam"/>
</dbReference>
<dbReference type="Proteomes" id="UP001420932">
    <property type="component" value="Unassembled WGS sequence"/>
</dbReference>
<dbReference type="EMBL" id="JBBNAF010000006">
    <property type="protein sequence ID" value="KAK9135461.1"/>
    <property type="molecule type" value="Genomic_DNA"/>
</dbReference>
<evidence type="ECO:0000313" key="2">
    <source>
        <dbReference type="EMBL" id="KAK9135461.1"/>
    </source>
</evidence>
<dbReference type="PANTHER" id="PTHR31374:SF216">
    <property type="entry name" value="SAUR-LIKE AUXIN-RESPONSIVE PROTEIN FAMILY"/>
    <property type="match status" value="1"/>
</dbReference>
<comment type="similarity">
    <text evidence="1">Belongs to the ARG7 family.</text>
</comment>
<sequence>MKSNTTLSGLLKKICCCGSKSFQSDLPKGHIRVYVGKSSNVLCMFEIEAYYLNHPLFQALLKLSGEELGYSYDGALRIACEIDLFKYLLDLLEKRNSLAHYMELQDLISKFYSSC</sequence>